<organism evidence="1 2">
    <name type="scientific">Saonia flava</name>
    <dbReference type="NCBI Taxonomy" id="523696"/>
    <lineage>
        <taxon>Bacteria</taxon>
        <taxon>Pseudomonadati</taxon>
        <taxon>Bacteroidota</taxon>
        <taxon>Flavobacteriia</taxon>
        <taxon>Flavobacteriales</taxon>
        <taxon>Flavobacteriaceae</taxon>
        <taxon>Saonia</taxon>
    </lineage>
</organism>
<dbReference type="Gene3D" id="3.20.20.370">
    <property type="entry name" value="Glycoside hydrolase/deacetylase"/>
    <property type="match status" value="1"/>
</dbReference>
<dbReference type="NCBIfam" id="NF003814">
    <property type="entry name" value="PRK05406.1-3"/>
    <property type="match status" value="1"/>
</dbReference>
<dbReference type="NCBIfam" id="NF003816">
    <property type="entry name" value="PRK05406.1-5"/>
    <property type="match status" value="1"/>
</dbReference>
<gene>
    <name evidence="1" type="ORF">GGR42_000543</name>
</gene>
<accession>A0A846QPS7</accession>
<dbReference type="PANTHER" id="PTHR30292:SF0">
    <property type="entry name" value="5-OXOPROLINASE SUBUNIT A"/>
    <property type="match status" value="1"/>
</dbReference>
<sequence>MGRIEIDINCDVGEGMGNEEKLFPFISSCNIACGGHAGDSNTMDEVVQLAIKNDIKIGAHPSYPDKANFGRISLNIPLLELQESIKKQINSLILVLKKNKAPLHHIKPHGALYNDIAMNLEMATVFLEAIEQYKEDVYLYVPYNSVIEELAKENGYKIKREAFGDRNYNADLGLVSRSLPNALITSPKDVMKHLLHMIKNQNIKTSDGEIVEIYADTYCIHGDTPNALKILMYLSVELSKLNIYIK</sequence>
<keyword evidence="2" id="KW-1185">Reference proteome</keyword>
<dbReference type="RefSeq" id="WP_209023917.1">
    <property type="nucleotide sequence ID" value="NZ_JAATJJ010000001.1"/>
</dbReference>
<dbReference type="InterPro" id="IPR011330">
    <property type="entry name" value="Glyco_hydro/deAcase_b/a-brl"/>
</dbReference>
<dbReference type="InterPro" id="IPR005501">
    <property type="entry name" value="LamB/YcsF/PxpA-like"/>
</dbReference>
<dbReference type="AlphaFoldDB" id="A0A846QPS7"/>
<dbReference type="GO" id="GO:0005975">
    <property type="term" value="P:carbohydrate metabolic process"/>
    <property type="evidence" value="ECO:0007669"/>
    <property type="project" value="InterPro"/>
</dbReference>
<proteinExistence type="predicted"/>
<protein>
    <submittedName>
        <fullName evidence="1">UPF0271 protein</fullName>
    </submittedName>
</protein>
<dbReference type="SUPFAM" id="SSF88713">
    <property type="entry name" value="Glycoside hydrolase/deacetylase"/>
    <property type="match status" value="1"/>
</dbReference>
<reference evidence="1 2" key="1">
    <citation type="submission" date="2020-03" db="EMBL/GenBank/DDBJ databases">
        <title>Genomic Encyclopedia of Type Strains, Phase IV (KMG-IV): sequencing the most valuable type-strain genomes for metagenomic binning, comparative biology and taxonomic classification.</title>
        <authorList>
            <person name="Goeker M."/>
        </authorList>
    </citation>
    <scope>NUCLEOTIDE SEQUENCE [LARGE SCALE GENOMIC DNA]</scope>
    <source>
        <strain evidence="1 2">DSM 29762</strain>
    </source>
</reference>
<dbReference type="Proteomes" id="UP000590442">
    <property type="component" value="Unassembled WGS sequence"/>
</dbReference>
<dbReference type="Pfam" id="PF03746">
    <property type="entry name" value="LamB_YcsF"/>
    <property type="match status" value="1"/>
</dbReference>
<comment type="caution">
    <text evidence="1">The sequence shown here is derived from an EMBL/GenBank/DDBJ whole genome shotgun (WGS) entry which is preliminary data.</text>
</comment>
<evidence type="ECO:0000313" key="2">
    <source>
        <dbReference type="Proteomes" id="UP000590442"/>
    </source>
</evidence>
<evidence type="ECO:0000313" key="1">
    <source>
        <dbReference type="EMBL" id="NJB70081.1"/>
    </source>
</evidence>
<dbReference type="EMBL" id="JAATJJ010000001">
    <property type="protein sequence ID" value="NJB70081.1"/>
    <property type="molecule type" value="Genomic_DNA"/>
</dbReference>
<dbReference type="CDD" id="cd10801">
    <property type="entry name" value="LamB_YcsF_like_1"/>
    <property type="match status" value="1"/>
</dbReference>
<name>A0A846QPS7_9FLAO</name>
<dbReference type="PANTHER" id="PTHR30292">
    <property type="entry name" value="UNCHARACTERIZED PROTEIN YBGL-RELATED"/>
    <property type="match status" value="1"/>
</dbReference>